<feature type="transmembrane region" description="Helical" evidence="7">
    <location>
        <begin position="234"/>
        <end position="259"/>
    </location>
</feature>
<dbReference type="Gene3D" id="1.10.3720.10">
    <property type="entry name" value="MetI-like"/>
    <property type="match status" value="1"/>
</dbReference>
<evidence type="ECO:0000256" key="5">
    <source>
        <dbReference type="ARBA" id="ARBA00022989"/>
    </source>
</evidence>
<evidence type="ECO:0000256" key="3">
    <source>
        <dbReference type="ARBA" id="ARBA00022475"/>
    </source>
</evidence>
<keyword evidence="4 7" id="KW-0812">Transmembrane</keyword>
<evidence type="ECO:0000256" key="6">
    <source>
        <dbReference type="ARBA" id="ARBA00023136"/>
    </source>
</evidence>
<evidence type="ECO:0000256" key="8">
    <source>
        <dbReference type="SAM" id="MobiDB-lite"/>
    </source>
</evidence>
<dbReference type="InterPro" id="IPR035906">
    <property type="entry name" value="MetI-like_sf"/>
</dbReference>
<comment type="subcellular location">
    <subcellularLocation>
        <location evidence="1 7">Cell membrane</location>
        <topology evidence="1 7">Multi-pass membrane protein</topology>
    </subcellularLocation>
</comment>
<feature type="region of interest" description="Disordered" evidence="8">
    <location>
        <begin position="1"/>
        <end position="35"/>
    </location>
</feature>
<accession>A0A3M0FXP4</accession>
<evidence type="ECO:0000256" key="2">
    <source>
        <dbReference type="ARBA" id="ARBA00022448"/>
    </source>
</evidence>
<evidence type="ECO:0000256" key="7">
    <source>
        <dbReference type="RuleBase" id="RU363032"/>
    </source>
</evidence>
<name>A0A3M0FXP4_9ACTN</name>
<reference evidence="10 11" key="1">
    <citation type="submission" date="2018-10" db="EMBL/GenBank/DDBJ databases">
        <title>Tessaracoccus antarcticuss sp. nov., isolated from sediment.</title>
        <authorList>
            <person name="Zhou L.Y."/>
            <person name="Du Z.J."/>
        </authorList>
    </citation>
    <scope>NUCLEOTIDE SEQUENCE [LARGE SCALE GENOMIC DNA]</scope>
    <source>
        <strain evidence="10 11">JDX10</strain>
    </source>
</reference>
<evidence type="ECO:0000256" key="1">
    <source>
        <dbReference type="ARBA" id="ARBA00004651"/>
    </source>
</evidence>
<feature type="transmembrane region" description="Helical" evidence="7">
    <location>
        <begin position="300"/>
        <end position="321"/>
    </location>
</feature>
<dbReference type="PANTHER" id="PTHR43005:SF1">
    <property type="entry name" value="SPERMIDINE_PUTRESCINE TRANSPORT SYSTEM PERMEASE PROTEIN"/>
    <property type="match status" value="1"/>
</dbReference>
<dbReference type="OrthoDB" id="9804439at2"/>
<proteinExistence type="inferred from homology"/>
<dbReference type="Pfam" id="PF00528">
    <property type="entry name" value="BPD_transp_1"/>
    <property type="match status" value="1"/>
</dbReference>
<keyword evidence="5 7" id="KW-1133">Transmembrane helix</keyword>
<feature type="transmembrane region" description="Helical" evidence="7">
    <location>
        <begin position="41"/>
        <end position="60"/>
    </location>
</feature>
<comment type="caution">
    <text evidence="10">The sequence shown here is derived from an EMBL/GenBank/DDBJ whole genome shotgun (WGS) entry which is preliminary data.</text>
</comment>
<feature type="domain" description="ABC transmembrane type-1" evidence="9">
    <location>
        <begin position="104"/>
        <end position="318"/>
    </location>
</feature>
<evidence type="ECO:0000256" key="4">
    <source>
        <dbReference type="ARBA" id="ARBA00022692"/>
    </source>
</evidence>
<dbReference type="SUPFAM" id="SSF161098">
    <property type="entry name" value="MetI-like"/>
    <property type="match status" value="1"/>
</dbReference>
<dbReference type="PANTHER" id="PTHR43005">
    <property type="entry name" value="BLR7065 PROTEIN"/>
    <property type="match status" value="1"/>
</dbReference>
<dbReference type="EMBL" id="REFW01000006">
    <property type="protein sequence ID" value="RMB57510.1"/>
    <property type="molecule type" value="Genomic_DNA"/>
</dbReference>
<organism evidence="10 11">
    <name type="scientific">Tessaracoccus antarcticus</name>
    <dbReference type="NCBI Taxonomy" id="2479848"/>
    <lineage>
        <taxon>Bacteria</taxon>
        <taxon>Bacillati</taxon>
        <taxon>Actinomycetota</taxon>
        <taxon>Actinomycetes</taxon>
        <taxon>Propionibacteriales</taxon>
        <taxon>Propionibacteriaceae</taxon>
        <taxon>Tessaracoccus</taxon>
    </lineage>
</organism>
<protein>
    <submittedName>
        <fullName evidence="10">Sugar ABC transporter permease</fullName>
    </submittedName>
</protein>
<evidence type="ECO:0000313" key="11">
    <source>
        <dbReference type="Proteomes" id="UP000275256"/>
    </source>
</evidence>
<dbReference type="GO" id="GO:0055085">
    <property type="term" value="P:transmembrane transport"/>
    <property type="evidence" value="ECO:0007669"/>
    <property type="project" value="InterPro"/>
</dbReference>
<dbReference type="CDD" id="cd06261">
    <property type="entry name" value="TM_PBP2"/>
    <property type="match status" value="1"/>
</dbReference>
<sequence length="328" mass="36376">MGRDPRAVTSSAPRQRTDSAQKKKEEATGATPPRRRHRRQWVGLAFVAPLVTYLVLFYAFPLVENVSMSLHRFTRATYVTGEAPFVGAEIYREVLTAPQFLPTVWQTAFFVVASLVLQYAIGLALAVFFHRNFPLSVVLRGLFLVPWLVPIIVSATTWQWMMDADVGILNRILGVFGVDPVWWLGAENALWAVTIANIWLGIPFNLVILYSGLQNISADLYEAAALDGAGAWRLFWSITFPLLRPVSAITLLLGFVYTLKVVDIIWIMTTGTGRSQTLATWAYGMAFGKGTSAVIQYSQASVVGTILLVIALFMGVVYLVVQRSERVA</sequence>
<gene>
    <name evidence="10" type="ORF">EAX62_15620</name>
</gene>
<keyword evidence="6 7" id="KW-0472">Membrane</keyword>
<dbReference type="PROSITE" id="PS50928">
    <property type="entry name" value="ABC_TM1"/>
    <property type="match status" value="1"/>
</dbReference>
<dbReference type="AlphaFoldDB" id="A0A3M0FXP4"/>
<dbReference type="InterPro" id="IPR000515">
    <property type="entry name" value="MetI-like"/>
</dbReference>
<feature type="transmembrane region" description="Helical" evidence="7">
    <location>
        <begin position="141"/>
        <end position="161"/>
    </location>
</feature>
<keyword evidence="2 7" id="KW-0813">Transport</keyword>
<keyword evidence="11" id="KW-1185">Reference proteome</keyword>
<feature type="compositionally biased region" description="Basic and acidic residues" evidence="8">
    <location>
        <begin position="15"/>
        <end position="27"/>
    </location>
</feature>
<evidence type="ECO:0000259" key="9">
    <source>
        <dbReference type="PROSITE" id="PS50928"/>
    </source>
</evidence>
<feature type="transmembrane region" description="Helical" evidence="7">
    <location>
        <begin position="189"/>
        <end position="213"/>
    </location>
</feature>
<comment type="similarity">
    <text evidence="7">Belongs to the binding-protein-dependent transport system permease family.</text>
</comment>
<dbReference type="GO" id="GO:0005886">
    <property type="term" value="C:plasma membrane"/>
    <property type="evidence" value="ECO:0007669"/>
    <property type="project" value="UniProtKB-SubCell"/>
</dbReference>
<dbReference type="Proteomes" id="UP000275256">
    <property type="component" value="Unassembled WGS sequence"/>
</dbReference>
<keyword evidence="3" id="KW-1003">Cell membrane</keyword>
<feature type="transmembrane region" description="Helical" evidence="7">
    <location>
        <begin position="108"/>
        <end position="129"/>
    </location>
</feature>
<evidence type="ECO:0000313" key="10">
    <source>
        <dbReference type="EMBL" id="RMB57510.1"/>
    </source>
</evidence>